<accession>A0A8K0CZV7</accession>
<comment type="caution">
    <text evidence="2">The sequence shown here is derived from an EMBL/GenBank/DDBJ whole genome shotgun (WGS) entry which is preliminary data.</text>
</comment>
<evidence type="ECO:0000256" key="1">
    <source>
        <dbReference type="SAM" id="SignalP"/>
    </source>
</evidence>
<organism evidence="2 3">
    <name type="scientific">Ignelater luminosus</name>
    <name type="common">Cucubano</name>
    <name type="synonym">Pyrophorus luminosus</name>
    <dbReference type="NCBI Taxonomy" id="2038154"/>
    <lineage>
        <taxon>Eukaryota</taxon>
        <taxon>Metazoa</taxon>
        <taxon>Ecdysozoa</taxon>
        <taxon>Arthropoda</taxon>
        <taxon>Hexapoda</taxon>
        <taxon>Insecta</taxon>
        <taxon>Pterygota</taxon>
        <taxon>Neoptera</taxon>
        <taxon>Endopterygota</taxon>
        <taxon>Coleoptera</taxon>
        <taxon>Polyphaga</taxon>
        <taxon>Elateriformia</taxon>
        <taxon>Elateroidea</taxon>
        <taxon>Elateridae</taxon>
        <taxon>Agrypninae</taxon>
        <taxon>Pyrophorini</taxon>
        <taxon>Ignelater</taxon>
    </lineage>
</organism>
<dbReference type="AlphaFoldDB" id="A0A8K0CZV7"/>
<reference evidence="2" key="1">
    <citation type="submission" date="2019-08" db="EMBL/GenBank/DDBJ databases">
        <title>The genome of the North American firefly Photinus pyralis.</title>
        <authorList>
            <consortium name="Photinus pyralis genome working group"/>
            <person name="Fallon T.R."/>
            <person name="Sander Lower S.E."/>
            <person name="Weng J.-K."/>
        </authorList>
    </citation>
    <scope>NUCLEOTIDE SEQUENCE</scope>
    <source>
        <strain evidence="2">TRF0915ILg1</strain>
        <tissue evidence="2">Whole body</tissue>
    </source>
</reference>
<dbReference type="Proteomes" id="UP000801492">
    <property type="component" value="Unassembled WGS sequence"/>
</dbReference>
<protein>
    <submittedName>
        <fullName evidence="2">Uncharacterized protein</fullName>
    </submittedName>
</protein>
<gene>
    <name evidence="2" type="ORF">ILUMI_10718</name>
</gene>
<name>A0A8K0CZV7_IGNLU</name>
<dbReference type="EMBL" id="VTPC01005899">
    <property type="protein sequence ID" value="KAF2895459.1"/>
    <property type="molecule type" value="Genomic_DNA"/>
</dbReference>
<dbReference type="OrthoDB" id="6778312at2759"/>
<sequence length="109" mass="12222">MGFRIKTERCLAVIVVCAVLHNIALDHNDSEPPHDATLELQQEDGLLIETAVEELRLAPGANQNILVRDALLGTVYPAEILIQAEKDKHEAEKLLYRQEKAKDKELAKQ</sequence>
<feature type="signal peptide" evidence="1">
    <location>
        <begin position="1"/>
        <end position="26"/>
    </location>
</feature>
<keyword evidence="1" id="KW-0732">Signal</keyword>
<evidence type="ECO:0000313" key="3">
    <source>
        <dbReference type="Proteomes" id="UP000801492"/>
    </source>
</evidence>
<feature type="chain" id="PRO_5035475046" evidence="1">
    <location>
        <begin position="27"/>
        <end position="109"/>
    </location>
</feature>
<proteinExistence type="predicted"/>
<keyword evidence="3" id="KW-1185">Reference proteome</keyword>
<evidence type="ECO:0000313" key="2">
    <source>
        <dbReference type="EMBL" id="KAF2895459.1"/>
    </source>
</evidence>